<evidence type="ECO:0000313" key="2">
    <source>
        <dbReference type="EMBL" id="MFC2925853.1"/>
    </source>
</evidence>
<feature type="transmembrane region" description="Helical" evidence="1">
    <location>
        <begin position="12"/>
        <end position="36"/>
    </location>
</feature>
<sequence>MFISPELEIAAVSGAAALVIGGAVALFGHRAVLAAAWRAGRLIARRRLYSSIVLGALASGGLVAANATGLEPAAAGDAFSFFQNNLAEALHALGG</sequence>
<keyword evidence="3" id="KW-1185">Reference proteome</keyword>
<gene>
    <name evidence="2" type="ORF">ACFOOR_07020</name>
</gene>
<dbReference type="Proteomes" id="UP001595379">
    <property type="component" value="Unassembled WGS sequence"/>
</dbReference>
<proteinExistence type="predicted"/>
<keyword evidence="1" id="KW-0472">Membrane</keyword>
<organism evidence="2 3">
    <name type="scientific">Hyphobacterium vulgare</name>
    <dbReference type="NCBI Taxonomy" id="1736751"/>
    <lineage>
        <taxon>Bacteria</taxon>
        <taxon>Pseudomonadati</taxon>
        <taxon>Pseudomonadota</taxon>
        <taxon>Alphaproteobacteria</taxon>
        <taxon>Maricaulales</taxon>
        <taxon>Maricaulaceae</taxon>
        <taxon>Hyphobacterium</taxon>
    </lineage>
</organism>
<feature type="transmembrane region" description="Helical" evidence="1">
    <location>
        <begin position="48"/>
        <end position="67"/>
    </location>
</feature>
<name>A0ABV6ZWT4_9PROT</name>
<keyword evidence="1" id="KW-1133">Transmembrane helix</keyword>
<comment type="caution">
    <text evidence="2">The sequence shown here is derived from an EMBL/GenBank/DDBJ whole genome shotgun (WGS) entry which is preliminary data.</text>
</comment>
<evidence type="ECO:0000256" key="1">
    <source>
        <dbReference type="SAM" id="Phobius"/>
    </source>
</evidence>
<dbReference type="EMBL" id="JBHRSV010000012">
    <property type="protein sequence ID" value="MFC2925853.1"/>
    <property type="molecule type" value="Genomic_DNA"/>
</dbReference>
<keyword evidence="1" id="KW-0812">Transmembrane</keyword>
<accession>A0ABV6ZWT4</accession>
<evidence type="ECO:0000313" key="3">
    <source>
        <dbReference type="Proteomes" id="UP001595379"/>
    </source>
</evidence>
<dbReference type="RefSeq" id="WP_343164957.1">
    <property type="nucleotide sequence ID" value="NZ_JBHRSV010000012.1"/>
</dbReference>
<reference evidence="3" key="1">
    <citation type="journal article" date="2019" name="Int. J. Syst. Evol. Microbiol.">
        <title>The Global Catalogue of Microorganisms (GCM) 10K type strain sequencing project: providing services to taxonomists for standard genome sequencing and annotation.</title>
        <authorList>
            <consortium name="The Broad Institute Genomics Platform"/>
            <consortium name="The Broad Institute Genome Sequencing Center for Infectious Disease"/>
            <person name="Wu L."/>
            <person name="Ma J."/>
        </authorList>
    </citation>
    <scope>NUCLEOTIDE SEQUENCE [LARGE SCALE GENOMIC DNA]</scope>
    <source>
        <strain evidence="3">KCTC 52487</strain>
    </source>
</reference>
<protein>
    <submittedName>
        <fullName evidence="2">Uncharacterized protein</fullName>
    </submittedName>
</protein>